<gene>
    <name evidence="1" type="ORF">SAY87_028186</name>
</gene>
<proteinExistence type="predicted"/>
<sequence>MPIHPADVTPGEVLRAWIEGGFRIPLALLKFSANSKLLGDPVNFKDRSGFRKKSIRFSVQRMLLQLCKP</sequence>
<evidence type="ECO:0000313" key="1">
    <source>
        <dbReference type="EMBL" id="KAK4773167.1"/>
    </source>
</evidence>
<name>A0AAN7L258_9MYRT</name>
<dbReference type="AlphaFoldDB" id="A0AAN7L258"/>
<accession>A0AAN7L258</accession>
<organism evidence="1 2">
    <name type="scientific">Trapa incisa</name>
    <dbReference type="NCBI Taxonomy" id="236973"/>
    <lineage>
        <taxon>Eukaryota</taxon>
        <taxon>Viridiplantae</taxon>
        <taxon>Streptophyta</taxon>
        <taxon>Embryophyta</taxon>
        <taxon>Tracheophyta</taxon>
        <taxon>Spermatophyta</taxon>
        <taxon>Magnoliopsida</taxon>
        <taxon>eudicotyledons</taxon>
        <taxon>Gunneridae</taxon>
        <taxon>Pentapetalae</taxon>
        <taxon>rosids</taxon>
        <taxon>malvids</taxon>
        <taxon>Myrtales</taxon>
        <taxon>Lythraceae</taxon>
        <taxon>Trapa</taxon>
    </lineage>
</organism>
<comment type="caution">
    <text evidence="1">The sequence shown here is derived from an EMBL/GenBank/DDBJ whole genome shotgun (WGS) entry which is preliminary data.</text>
</comment>
<dbReference type="Proteomes" id="UP001345219">
    <property type="component" value="Chromosome 22"/>
</dbReference>
<protein>
    <submittedName>
        <fullName evidence="1">Uncharacterized protein</fullName>
    </submittedName>
</protein>
<dbReference type="EMBL" id="JAXIOK010000004">
    <property type="protein sequence ID" value="KAK4773167.1"/>
    <property type="molecule type" value="Genomic_DNA"/>
</dbReference>
<keyword evidence="2" id="KW-1185">Reference proteome</keyword>
<reference evidence="1 2" key="1">
    <citation type="journal article" date="2023" name="Hortic Res">
        <title>Pangenome of water caltrop reveals structural variations and asymmetric subgenome divergence after allopolyploidization.</title>
        <authorList>
            <person name="Zhang X."/>
            <person name="Chen Y."/>
            <person name="Wang L."/>
            <person name="Yuan Y."/>
            <person name="Fang M."/>
            <person name="Shi L."/>
            <person name="Lu R."/>
            <person name="Comes H.P."/>
            <person name="Ma Y."/>
            <person name="Chen Y."/>
            <person name="Huang G."/>
            <person name="Zhou Y."/>
            <person name="Zheng Z."/>
            <person name="Qiu Y."/>
        </authorList>
    </citation>
    <scope>NUCLEOTIDE SEQUENCE [LARGE SCALE GENOMIC DNA]</scope>
    <source>
        <tissue evidence="1">Roots</tissue>
    </source>
</reference>
<evidence type="ECO:0000313" key="2">
    <source>
        <dbReference type="Proteomes" id="UP001345219"/>
    </source>
</evidence>